<evidence type="ECO:0000313" key="2">
    <source>
        <dbReference type="EMBL" id="KAH9378809.1"/>
    </source>
</evidence>
<keyword evidence="1" id="KW-0732">Signal</keyword>
<protein>
    <recommendedName>
        <fullName evidence="4">Secreted protein</fullName>
    </recommendedName>
</protein>
<evidence type="ECO:0000313" key="3">
    <source>
        <dbReference type="Proteomes" id="UP000821853"/>
    </source>
</evidence>
<organism evidence="2 3">
    <name type="scientific">Haemaphysalis longicornis</name>
    <name type="common">Bush tick</name>
    <dbReference type="NCBI Taxonomy" id="44386"/>
    <lineage>
        <taxon>Eukaryota</taxon>
        <taxon>Metazoa</taxon>
        <taxon>Ecdysozoa</taxon>
        <taxon>Arthropoda</taxon>
        <taxon>Chelicerata</taxon>
        <taxon>Arachnida</taxon>
        <taxon>Acari</taxon>
        <taxon>Parasitiformes</taxon>
        <taxon>Ixodida</taxon>
        <taxon>Ixodoidea</taxon>
        <taxon>Ixodidae</taxon>
        <taxon>Haemaphysalinae</taxon>
        <taxon>Haemaphysalis</taxon>
    </lineage>
</organism>
<evidence type="ECO:0000256" key="1">
    <source>
        <dbReference type="SAM" id="SignalP"/>
    </source>
</evidence>
<comment type="caution">
    <text evidence="2">The sequence shown here is derived from an EMBL/GenBank/DDBJ whole genome shotgun (WGS) entry which is preliminary data.</text>
</comment>
<accession>A0A9J6GVA5</accession>
<dbReference type="EMBL" id="JABSTR010000009">
    <property type="protein sequence ID" value="KAH9378809.1"/>
    <property type="molecule type" value="Genomic_DNA"/>
</dbReference>
<evidence type="ECO:0008006" key="4">
    <source>
        <dbReference type="Google" id="ProtNLM"/>
    </source>
</evidence>
<feature type="signal peptide" evidence="1">
    <location>
        <begin position="1"/>
        <end position="19"/>
    </location>
</feature>
<dbReference type="VEuPathDB" id="VectorBase:HLOH_053441"/>
<sequence>MHFCFFVQIALLRVDSVVGIAELFPPQGSIVAAAPDSPDNGAPSWKAAPQVLLPYHVVNSVTSVDTLELQHKTGSHLQQRFSGLGSTVFGRLLMHFCFFVQVLCMRLRKGSQGNVAYADEIDRQSQCMRERMRAKLQFLNFELEVVCGCHEGEVTVHNHYKEIDFRPLLDYCVPSLIVGFLIFPRSPLETIRQERFLGLNITYQLQPKELS</sequence>
<reference evidence="2 3" key="1">
    <citation type="journal article" date="2020" name="Cell">
        <title>Large-Scale Comparative Analyses of Tick Genomes Elucidate Their Genetic Diversity and Vector Capacities.</title>
        <authorList>
            <consortium name="Tick Genome and Microbiome Consortium (TIGMIC)"/>
            <person name="Jia N."/>
            <person name="Wang J."/>
            <person name="Shi W."/>
            <person name="Du L."/>
            <person name="Sun Y."/>
            <person name="Zhan W."/>
            <person name="Jiang J.F."/>
            <person name="Wang Q."/>
            <person name="Zhang B."/>
            <person name="Ji P."/>
            <person name="Bell-Sakyi L."/>
            <person name="Cui X.M."/>
            <person name="Yuan T.T."/>
            <person name="Jiang B.G."/>
            <person name="Yang W.F."/>
            <person name="Lam T.T."/>
            <person name="Chang Q.C."/>
            <person name="Ding S.J."/>
            <person name="Wang X.J."/>
            <person name="Zhu J.G."/>
            <person name="Ruan X.D."/>
            <person name="Zhao L."/>
            <person name="Wei J.T."/>
            <person name="Ye R.Z."/>
            <person name="Que T.C."/>
            <person name="Du C.H."/>
            <person name="Zhou Y.H."/>
            <person name="Cheng J.X."/>
            <person name="Dai P.F."/>
            <person name="Guo W.B."/>
            <person name="Han X.H."/>
            <person name="Huang E.J."/>
            <person name="Li L.F."/>
            <person name="Wei W."/>
            <person name="Gao Y.C."/>
            <person name="Liu J.Z."/>
            <person name="Shao H.Z."/>
            <person name="Wang X."/>
            <person name="Wang C.C."/>
            <person name="Yang T.C."/>
            <person name="Huo Q.B."/>
            <person name="Li W."/>
            <person name="Chen H.Y."/>
            <person name="Chen S.E."/>
            <person name="Zhou L.G."/>
            <person name="Ni X.B."/>
            <person name="Tian J.H."/>
            <person name="Sheng Y."/>
            <person name="Liu T."/>
            <person name="Pan Y.S."/>
            <person name="Xia L.Y."/>
            <person name="Li J."/>
            <person name="Zhao F."/>
            <person name="Cao W.C."/>
        </authorList>
    </citation>
    <scope>NUCLEOTIDE SEQUENCE [LARGE SCALE GENOMIC DNA]</scope>
    <source>
        <strain evidence="2">HaeL-2018</strain>
    </source>
</reference>
<name>A0A9J6GVA5_HAELO</name>
<dbReference type="Proteomes" id="UP000821853">
    <property type="component" value="Unassembled WGS sequence"/>
</dbReference>
<dbReference type="AlphaFoldDB" id="A0A9J6GVA5"/>
<gene>
    <name evidence="2" type="ORF">HPB48_001701</name>
</gene>
<keyword evidence="3" id="KW-1185">Reference proteome</keyword>
<feature type="chain" id="PRO_5039947522" description="Secreted protein" evidence="1">
    <location>
        <begin position="20"/>
        <end position="211"/>
    </location>
</feature>
<proteinExistence type="predicted"/>